<dbReference type="CDD" id="cd04301">
    <property type="entry name" value="NAT_SF"/>
    <property type="match status" value="1"/>
</dbReference>
<organism evidence="2 3">
    <name type="scientific">Aliarcobacter cryaerophilus</name>
    <dbReference type="NCBI Taxonomy" id="28198"/>
    <lineage>
        <taxon>Bacteria</taxon>
        <taxon>Pseudomonadati</taxon>
        <taxon>Campylobacterota</taxon>
        <taxon>Epsilonproteobacteria</taxon>
        <taxon>Campylobacterales</taxon>
        <taxon>Arcobacteraceae</taxon>
        <taxon>Aliarcobacter</taxon>
    </lineage>
</organism>
<evidence type="ECO:0000313" key="3">
    <source>
        <dbReference type="Proteomes" id="UP001164100"/>
    </source>
</evidence>
<name>A0AA46N3C5_9BACT</name>
<accession>A0AA46N3C5</accession>
<dbReference type="Gene3D" id="3.40.630.30">
    <property type="match status" value="1"/>
</dbReference>
<sequence>MKDLKFRVLKKDDIKAVVELINKAYRENNPNSWTSEAHLLSGIRVNEDMLNEILENKNIVTYIAKLKYKVIATIQTKIEDEDIHIGLFAVHPDFQSFGVGKKILAFAEESSKKLWKKSSFVMEVISNRVELRDYYIRRGYKDTKTFIEFPKSKHWLPLVDEELKLLVLRKEILR</sequence>
<proteinExistence type="predicted"/>
<dbReference type="AlphaFoldDB" id="A0AA46N3C5"/>
<reference evidence="2" key="1">
    <citation type="journal article" date="2022" name="Front. Microbiol.">
        <title>Species classification and novel plasmid identifications in Arcobacter cryaerophilus and Arcobacter cryaerophilus-like organisms.</title>
        <authorList>
            <person name="Zhou G."/>
            <person name="Wang M."/>
            <person name="Wang H."/>
            <person name="Chen X."/>
            <person name="Gu Y."/>
            <person name="Shao Z."/>
            <person name="Zhang J."/>
            <person name="Zhang M."/>
        </authorList>
    </citation>
    <scope>NUCLEOTIDE SEQUENCE</scope>
    <source>
        <strain evidence="2">ICDCAC48</strain>
    </source>
</reference>
<dbReference type="InterPro" id="IPR016181">
    <property type="entry name" value="Acyl_CoA_acyltransferase"/>
</dbReference>
<dbReference type="RefSeq" id="WP_263514718.1">
    <property type="nucleotide sequence ID" value="NZ_CP099556.1"/>
</dbReference>
<dbReference type="InterPro" id="IPR000182">
    <property type="entry name" value="GNAT_dom"/>
</dbReference>
<dbReference type="EMBL" id="CP099556">
    <property type="protein sequence ID" value="UYF43735.1"/>
    <property type="molecule type" value="Genomic_DNA"/>
</dbReference>
<dbReference type="GO" id="GO:0016747">
    <property type="term" value="F:acyltransferase activity, transferring groups other than amino-acyl groups"/>
    <property type="evidence" value="ECO:0007669"/>
    <property type="project" value="InterPro"/>
</dbReference>
<evidence type="ECO:0000259" key="1">
    <source>
        <dbReference type="PROSITE" id="PS51186"/>
    </source>
</evidence>
<dbReference type="Proteomes" id="UP001164100">
    <property type="component" value="Chromosome"/>
</dbReference>
<dbReference type="PROSITE" id="PS51186">
    <property type="entry name" value="GNAT"/>
    <property type="match status" value="1"/>
</dbReference>
<dbReference type="Pfam" id="PF13673">
    <property type="entry name" value="Acetyltransf_10"/>
    <property type="match status" value="1"/>
</dbReference>
<evidence type="ECO:0000313" key="2">
    <source>
        <dbReference type="EMBL" id="UYF43735.1"/>
    </source>
</evidence>
<gene>
    <name evidence="2" type="ORF">NGX11_02015</name>
</gene>
<protein>
    <submittedName>
        <fullName evidence="2">GNAT family N-acetyltransferase</fullName>
    </submittedName>
</protein>
<feature type="domain" description="N-acetyltransferase" evidence="1">
    <location>
        <begin position="4"/>
        <end position="166"/>
    </location>
</feature>
<dbReference type="SUPFAM" id="SSF55729">
    <property type="entry name" value="Acyl-CoA N-acyltransferases (Nat)"/>
    <property type="match status" value="1"/>
</dbReference>